<dbReference type="InterPro" id="IPR015069">
    <property type="entry name" value="2H-PEstase_DUF1868"/>
</dbReference>
<dbReference type="HOGENOM" id="CLU_073317_0_0_6"/>
<dbReference type="AlphaFoldDB" id="W0LFG2"/>
<sequence length="226" mass="25792">MKSRKVPAGVENGKFDEHGKALPFFGNTVICHINDAEIYPRLCEFYAQLADIELVNSLYTLLPSQSYHITLFDGACKKSEEGWYWPSELAIETPLTLCTDFFAMKIREHEITSPVLNFSVNTYKPLLNTLAITAQPTGETVGAIPIFRNRLADAVGIRRSNHDNYVYHITLGYFLRAPSQEEYSQLSALLEKFIQGLTDEERRVVLHQAELCQYDNITEFSPKLFF</sequence>
<gene>
    <name evidence="2" type="ORF">Z042_02385</name>
</gene>
<dbReference type="RefSeq" id="WP_024913586.1">
    <property type="nucleotide sequence ID" value="NZ_CP007044.2"/>
</dbReference>
<dbReference type="InterPro" id="IPR009097">
    <property type="entry name" value="Cyclic_Pdiesterase"/>
</dbReference>
<dbReference type="Pfam" id="PF08975">
    <property type="entry name" value="2H-phosphodiest"/>
    <property type="match status" value="1"/>
</dbReference>
<dbReference type="KEGG" id="sfo:Z042_02385"/>
<reference evidence="2 3" key="1">
    <citation type="submission" date="2014-01" db="EMBL/GenBank/DDBJ databases">
        <title>Isolation of Serratia multitudinisentens RB-25 from Ex-Landfill site.</title>
        <authorList>
            <person name="Robson E.H.J."/>
        </authorList>
    </citation>
    <scope>NUCLEOTIDE SEQUENCE [LARGE SCALE GENOMIC DNA]</scope>
    <source>
        <strain evidence="2 3">RB-25</strain>
    </source>
</reference>
<evidence type="ECO:0000313" key="3">
    <source>
        <dbReference type="Proteomes" id="UP000019030"/>
    </source>
</evidence>
<evidence type="ECO:0000313" key="2">
    <source>
        <dbReference type="EMBL" id="AHG22608.1"/>
    </source>
</evidence>
<accession>W0LFG2</accession>
<dbReference type="OrthoDB" id="151828at2"/>
<dbReference type="Gene3D" id="3.90.1140.10">
    <property type="entry name" value="Cyclic phosphodiesterase"/>
    <property type="match status" value="1"/>
</dbReference>
<feature type="domain" description="DUF1868" evidence="1">
    <location>
        <begin position="14"/>
        <end position="124"/>
    </location>
</feature>
<dbReference type="eggNOG" id="COG5255">
    <property type="taxonomic scope" value="Bacteria"/>
</dbReference>
<reference evidence="2 3" key="2">
    <citation type="submission" date="2015-03" db="EMBL/GenBank/DDBJ databases">
        <authorList>
            <person name="Chan K.-G."/>
        </authorList>
    </citation>
    <scope>NUCLEOTIDE SEQUENCE [LARGE SCALE GENOMIC DNA]</scope>
    <source>
        <strain evidence="2 3">RB-25</strain>
    </source>
</reference>
<dbReference type="PATRIC" id="fig|1441930.4.peg.485"/>
<proteinExistence type="predicted"/>
<protein>
    <recommendedName>
        <fullName evidence="1">DUF1868 domain-containing protein</fullName>
    </recommendedName>
</protein>
<dbReference type="Proteomes" id="UP000019030">
    <property type="component" value="Chromosome"/>
</dbReference>
<keyword evidence="3" id="KW-1185">Reference proteome</keyword>
<dbReference type="EMBL" id="CP007044">
    <property type="protein sequence ID" value="AHG22608.1"/>
    <property type="molecule type" value="Genomic_DNA"/>
</dbReference>
<evidence type="ECO:0000259" key="1">
    <source>
        <dbReference type="Pfam" id="PF08975"/>
    </source>
</evidence>
<dbReference type="SUPFAM" id="SSF55144">
    <property type="entry name" value="LigT-like"/>
    <property type="match status" value="1"/>
</dbReference>
<name>W0LFG2_9GAMM</name>
<dbReference type="STRING" id="1441930.Z042_02385"/>
<organism evidence="2 3">
    <name type="scientific">Chania multitudinisentens RB-25</name>
    <dbReference type="NCBI Taxonomy" id="1441930"/>
    <lineage>
        <taxon>Bacteria</taxon>
        <taxon>Pseudomonadati</taxon>
        <taxon>Pseudomonadota</taxon>
        <taxon>Gammaproteobacteria</taxon>
        <taxon>Enterobacterales</taxon>
        <taxon>Yersiniaceae</taxon>
        <taxon>Chania</taxon>
    </lineage>
</organism>